<dbReference type="InterPro" id="IPR029526">
    <property type="entry name" value="PGBD"/>
</dbReference>
<reference evidence="4" key="1">
    <citation type="submission" date="2021-06" db="EMBL/GenBank/DDBJ databases">
        <title>Parelaphostrongylus tenuis whole genome reference sequence.</title>
        <authorList>
            <person name="Garwood T.J."/>
            <person name="Larsen P.A."/>
            <person name="Fountain-Jones N.M."/>
            <person name="Garbe J.R."/>
            <person name="Macchietto M.G."/>
            <person name="Kania S.A."/>
            <person name="Gerhold R.W."/>
            <person name="Richards J.E."/>
            <person name="Wolf T.M."/>
        </authorList>
    </citation>
    <scope>NUCLEOTIDE SEQUENCE</scope>
    <source>
        <strain evidence="4">MNPRO001-30</strain>
        <tissue evidence="4">Meninges</tissue>
    </source>
</reference>
<dbReference type="EMBL" id="JAHQIW010003311">
    <property type="protein sequence ID" value="KAJ1358167.1"/>
    <property type="molecule type" value="Genomic_DNA"/>
</dbReference>
<protein>
    <recommendedName>
        <fullName evidence="2">PiggyBac transposable element-derived protein domain-containing protein</fullName>
    </recommendedName>
</protein>
<gene>
    <name evidence="3" type="ORF">KIN20_016500</name>
    <name evidence="4" type="ORF">KIN20_016501</name>
</gene>
<evidence type="ECO:0000259" key="2">
    <source>
        <dbReference type="Pfam" id="PF13843"/>
    </source>
</evidence>
<evidence type="ECO:0000313" key="5">
    <source>
        <dbReference type="Proteomes" id="UP001196413"/>
    </source>
</evidence>
<dbReference type="Pfam" id="PF13843">
    <property type="entry name" value="DDE_Tnp_1_7"/>
    <property type="match status" value="1"/>
</dbReference>
<dbReference type="AlphaFoldDB" id="A0AAD5QMZ8"/>
<accession>A0AAD5QMZ8</accession>
<organism evidence="4 5">
    <name type="scientific">Parelaphostrongylus tenuis</name>
    <name type="common">Meningeal worm</name>
    <dbReference type="NCBI Taxonomy" id="148309"/>
    <lineage>
        <taxon>Eukaryota</taxon>
        <taxon>Metazoa</taxon>
        <taxon>Ecdysozoa</taxon>
        <taxon>Nematoda</taxon>
        <taxon>Chromadorea</taxon>
        <taxon>Rhabditida</taxon>
        <taxon>Rhabditina</taxon>
        <taxon>Rhabditomorpha</taxon>
        <taxon>Strongyloidea</taxon>
        <taxon>Metastrongylidae</taxon>
        <taxon>Parelaphostrongylus</taxon>
    </lineage>
</organism>
<name>A0AAD5QMZ8_PARTN</name>
<evidence type="ECO:0000313" key="4">
    <source>
        <dbReference type="EMBL" id="KAJ1358168.1"/>
    </source>
</evidence>
<dbReference type="EMBL" id="JAHQIW010003311">
    <property type="protein sequence ID" value="KAJ1358168.1"/>
    <property type="molecule type" value="Genomic_DNA"/>
</dbReference>
<proteinExistence type="predicted"/>
<evidence type="ECO:0000313" key="3">
    <source>
        <dbReference type="EMBL" id="KAJ1358167.1"/>
    </source>
</evidence>
<dbReference type="Proteomes" id="UP001196413">
    <property type="component" value="Unassembled WGS sequence"/>
</dbReference>
<feature type="region of interest" description="Disordered" evidence="1">
    <location>
        <begin position="1"/>
        <end position="44"/>
    </location>
</feature>
<comment type="caution">
    <text evidence="4">The sequence shown here is derived from an EMBL/GenBank/DDBJ whole genome shotgun (WGS) entry which is preliminary data.</text>
</comment>
<feature type="compositionally biased region" description="Acidic residues" evidence="1">
    <location>
        <begin position="8"/>
        <end position="21"/>
    </location>
</feature>
<sequence length="146" mass="16403">MIHSGEEIYFEDSDDSEEDDLAFAANSSHDSVTGGGAQGTLADTRTDDSWSRILVSPKKQLFDRHSGVVQNYALLGHETPVWGLLLEQTNIYGYQKEKAWKETTVEEMKKLIGLCYKMIILQLIVLYEYLSTSEHLLGASIASHMM</sequence>
<evidence type="ECO:0000256" key="1">
    <source>
        <dbReference type="SAM" id="MobiDB-lite"/>
    </source>
</evidence>
<feature type="domain" description="PiggyBac transposable element-derived protein" evidence="2">
    <location>
        <begin position="75"/>
        <end position="135"/>
    </location>
</feature>
<keyword evidence="5" id="KW-1185">Reference proteome</keyword>